<proteinExistence type="predicted"/>
<dbReference type="Proteomes" id="UP001060215">
    <property type="component" value="Chromosome 4"/>
</dbReference>
<reference evidence="1 2" key="1">
    <citation type="journal article" date="2022" name="Plant J.">
        <title>Chromosome-level genome of Camellia lanceoleosa provides a valuable resource for understanding genome evolution and self-incompatibility.</title>
        <authorList>
            <person name="Gong W."/>
            <person name="Xiao S."/>
            <person name="Wang L."/>
            <person name="Liao Z."/>
            <person name="Chang Y."/>
            <person name="Mo W."/>
            <person name="Hu G."/>
            <person name="Li W."/>
            <person name="Zhao G."/>
            <person name="Zhu H."/>
            <person name="Hu X."/>
            <person name="Ji K."/>
            <person name="Xiang X."/>
            <person name="Song Q."/>
            <person name="Yuan D."/>
            <person name="Jin S."/>
            <person name="Zhang L."/>
        </authorList>
    </citation>
    <scope>NUCLEOTIDE SEQUENCE [LARGE SCALE GENOMIC DNA]</scope>
    <source>
        <strain evidence="1">SQ_2022a</strain>
    </source>
</reference>
<accession>A0ACC0HS74</accession>
<dbReference type="EMBL" id="CM045761">
    <property type="protein sequence ID" value="KAI8015904.1"/>
    <property type="molecule type" value="Genomic_DNA"/>
</dbReference>
<sequence>MDGMDPTTRKSSKSVFTPLLISMLGIACTSLALILYHFIVKYITSQRRRQQQQQQTTSTPPHILPGGPLTPGVDPNVLNKIPILFYSAQNYDLFRSDNDCQNECAVCLGELEEGEMVRLLPNCKHTFHVTCIDQWFVGHASCPLCRAPIVASRVIDGEEGDDRNEVIRAPFGDGENGVVGGDGEGVNDSTISVSHLCGLLRHCASMELPVERFEPGLKRSFSMDQSFVVVDIQRKSERACSSSSPSTSSSSEIDVTRTTTYVDRSMKHLDRVSSKFFGSFSRRNPNLLPY</sequence>
<gene>
    <name evidence="1" type="ORF">LOK49_LG05G00839</name>
</gene>
<keyword evidence="2" id="KW-1185">Reference proteome</keyword>
<organism evidence="1 2">
    <name type="scientific">Camellia lanceoleosa</name>
    <dbReference type="NCBI Taxonomy" id="1840588"/>
    <lineage>
        <taxon>Eukaryota</taxon>
        <taxon>Viridiplantae</taxon>
        <taxon>Streptophyta</taxon>
        <taxon>Embryophyta</taxon>
        <taxon>Tracheophyta</taxon>
        <taxon>Spermatophyta</taxon>
        <taxon>Magnoliopsida</taxon>
        <taxon>eudicotyledons</taxon>
        <taxon>Gunneridae</taxon>
        <taxon>Pentapetalae</taxon>
        <taxon>asterids</taxon>
        <taxon>Ericales</taxon>
        <taxon>Theaceae</taxon>
        <taxon>Camellia</taxon>
    </lineage>
</organism>
<evidence type="ECO:0000313" key="1">
    <source>
        <dbReference type="EMBL" id="KAI8015904.1"/>
    </source>
</evidence>
<protein>
    <submittedName>
        <fullName evidence="1">RING-H2 finger protein ATL2</fullName>
    </submittedName>
</protein>
<name>A0ACC0HS74_9ERIC</name>
<evidence type="ECO:0000313" key="2">
    <source>
        <dbReference type="Proteomes" id="UP001060215"/>
    </source>
</evidence>
<comment type="caution">
    <text evidence="1">The sequence shown here is derived from an EMBL/GenBank/DDBJ whole genome shotgun (WGS) entry which is preliminary data.</text>
</comment>